<sequence length="334" mass="38959">MNETNTKSYPNDYSESKDVDLTVALLIPKHRMTLGQHFDRNTEKVQDQGCCFRFDNPCCSVLSRWWNVQYKWQRRMVRLFESPLFHIIITTLVFIDCILTIAAFVLDFIELKRLCDSKSISHATKKHNKEDERDRIELAVEIIEYCCMALLVLFVVEVLIKIYVFGRHWWNFQEKKMEWLDTIVVIATFAIALATMHRQDLFAAIPLLFISLRLWRIIEIINSVAQAIQSQEEIRKKHLVDNYHHLVEVLLNILEKKTLTISDVGPEMTRETYDQTLEKFETVDQSCRTILEHCPKESSLGSITETSHRLQDAIEDIRLLSLSINLPSSNAAAN</sequence>
<dbReference type="EMBL" id="CAJNRF010000513">
    <property type="protein sequence ID" value="CAF1965219.1"/>
    <property type="molecule type" value="Genomic_DNA"/>
</dbReference>
<proteinExistence type="predicted"/>
<dbReference type="InterPro" id="IPR005821">
    <property type="entry name" value="Ion_trans_dom"/>
</dbReference>
<evidence type="ECO:0000256" key="7">
    <source>
        <dbReference type="ARBA" id="ARBA00022989"/>
    </source>
</evidence>
<keyword evidence="7 13" id="KW-1133">Transmembrane helix</keyword>
<reference evidence="15" key="1">
    <citation type="submission" date="2021-02" db="EMBL/GenBank/DDBJ databases">
        <authorList>
            <person name="Nowell W R."/>
        </authorList>
    </citation>
    <scope>NUCLEOTIDE SEQUENCE</scope>
</reference>
<evidence type="ECO:0000313" key="16">
    <source>
        <dbReference type="EMBL" id="CAF4127834.1"/>
    </source>
</evidence>
<evidence type="ECO:0000313" key="17">
    <source>
        <dbReference type="Proteomes" id="UP000663856"/>
    </source>
</evidence>
<feature type="transmembrane region" description="Helical" evidence="13">
    <location>
        <begin position="142"/>
        <end position="165"/>
    </location>
</feature>
<organism evidence="15 17">
    <name type="scientific">Rotaria magnacalcarata</name>
    <dbReference type="NCBI Taxonomy" id="392030"/>
    <lineage>
        <taxon>Eukaryota</taxon>
        <taxon>Metazoa</taxon>
        <taxon>Spiralia</taxon>
        <taxon>Gnathifera</taxon>
        <taxon>Rotifera</taxon>
        <taxon>Eurotatoria</taxon>
        <taxon>Bdelloidea</taxon>
        <taxon>Philodinida</taxon>
        <taxon>Philodinidae</taxon>
        <taxon>Rotaria</taxon>
    </lineage>
</organism>
<dbReference type="EMBL" id="CAJOBG010004826">
    <property type="protein sequence ID" value="CAF4127834.1"/>
    <property type="molecule type" value="Genomic_DNA"/>
</dbReference>
<name>A0A816M7H0_9BILA</name>
<feature type="transmembrane region" description="Helical" evidence="13">
    <location>
        <begin position="84"/>
        <end position="106"/>
    </location>
</feature>
<keyword evidence="4" id="KW-1003">Cell membrane</keyword>
<comment type="subcellular location">
    <subcellularLocation>
        <location evidence="1">Cell membrane</location>
        <topology evidence="1">Multi-pass membrane protein</topology>
    </subcellularLocation>
</comment>
<accession>A0A816M7H0</accession>
<dbReference type="AlphaFoldDB" id="A0A816M7H0"/>
<keyword evidence="11" id="KW-0407">Ion channel</keyword>
<keyword evidence="6" id="KW-0851">Voltage-gated channel</keyword>
<protein>
    <recommendedName>
        <fullName evidence="2">Voltage-gated hydrogen channel 1</fullName>
    </recommendedName>
    <alternativeName>
        <fullName evidence="12">Hydrogen voltage-gated channel 1</fullName>
    </alternativeName>
</protein>
<evidence type="ECO:0000256" key="10">
    <source>
        <dbReference type="ARBA" id="ARBA00023136"/>
    </source>
</evidence>
<gene>
    <name evidence="16" type="ORF">OVN521_LOCUS22342</name>
    <name evidence="15" type="ORF">WKI299_LOCUS3045</name>
</gene>
<dbReference type="Pfam" id="PF00520">
    <property type="entry name" value="Ion_trans"/>
    <property type="match status" value="1"/>
</dbReference>
<dbReference type="GO" id="GO:0005886">
    <property type="term" value="C:plasma membrane"/>
    <property type="evidence" value="ECO:0007669"/>
    <property type="project" value="UniProtKB-SubCell"/>
</dbReference>
<evidence type="ECO:0000256" key="11">
    <source>
        <dbReference type="ARBA" id="ARBA00023303"/>
    </source>
</evidence>
<dbReference type="Proteomes" id="UP000663866">
    <property type="component" value="Unassembled WGS sequence"/>
</dbReference>
<evidence type="ECO:0000256" key="12">
    <source>
        <dbReference type="ARBA" id="ARBA00031989"/>
    </source>
</evidence>
<keyword evidence="8" id="KW-0175">Coiled coil</keyword>
<keyword evidence="18" id="KW-1185">Reference proteome</keyword>
<evidence type="ECO:0000256" key="2">
    <source>
        <dbReference type="ARBA" id="ARBA00015897"/>
    </source>
</evidence>
<evidence type="ECO:0000256" key="9">
    <source>
        <dbReference type="ARBA" id="ARBA00023065"/>
    </source>
</evidence>
<evidence type="ECO:0000256" key="6">
    <source>
        <dbReference type="ARBA" id="ARBA00022882"/>
    </source>
</evidence>
<evidence type="ECO:0000313" key="15">
    <source>
        <dbReference type="EMBL" id="CAF1965219.1"/>
    </source>
</evidence>
<keyword evidence="9" id="KW-0406">Ion transport</keyword>
<evidence type="ECO:0000313" key="18">
    <source>
        <dbReference type="Proteomes" id="UP000663866"/>
    </source>
</evidence>
<evidence type="ECO:0000256" key="13">
    <source>
        <dbReference type="SAM" id="Phobius"/>
    </source>
</evidence>
<dbReference type="Proteomes" id="UP000663856">
    <property type="component" value="Unassembled WGS sequence"/>
</dbReference>
<evidence type="ECO:0000256" key="5">
    <source>
        <dbReference type="ARBA" id="ARBA00022692"/>
    </source>
</evidence>
<feature type="transmembrane region" description="Helical" evidence="13">
    <location>
        <begin position="177"/>
        <end position="195"/>
    </location>
</feature>
<evidence type="ECO:0000256" key="8">
    <source>
        <dbReference type="ARBA" id="ARBA00023054"/>
    </source>
</evidence>
<evidence type="ECO:0000256" key="1">
    <source>
        <dbReference type="ARBA" id="ARBA00004651"/>
    </source>
</evidence>
<dbReference type="GO" id="GO:0030171">
    <property type="term" value="F:voltage-gated proton channel activity"/>
    <property type="evidence" value="ECO:0007669"/>
    <property type="project" value="InterPro"/>
</dbReference>
<dbReference type="InterPro" id="IPR031846">
    <property type="entry name" value="Hvcn1"/>
</dbReference>
<dbReference type="PANTHER" id="PTHR46480">
    <property type="entry name" value="F20B24.22"/>
    <property type="match status" value="1"/>
</dbReference>
<evidence type="ECO:0000256" key="3">
    <source>
        <dbReference type="ARBA" id="ARBA00022448"/>
    </source>
</evidence>
<dbReference type="InterPro" id="IPR027359">
    <property type="entry name" value="Volt_channel_dom_sf"/>
</dbReference>
<dbReference type="PANTHER" id="PTHR46480:SF1">
    <property type="entry name" value="VOLTAGE-GATED HYDROGEN CHANNEL 1"/>
    <property type="match status" value="1"/>
</dbReference>
<comment type="caution">
    <text evidence="15">The sequence shown here is derived from an EMBL/GenBank/DDBJ whole genome shotgun (WGS) entry which is preliminary data.</text>
</comment>
<keyword evidence="5 13" id="KW-0812">Transmembrane</keyword>
<keyword evidence="10 13" id="KW-0472">Membrane</keyword>
<evidence type="ECO:0000259" key="14">
    <source>
        <dbReference type="Pfam" id="PF00520"/>
    </source>
</evidence>
<dbReference type="GO" id="GO:0034702">
    <property type="term" value="C:monoatomic ion channel complex"/>
    <property type="evidence" value="ECO:0007669"/>
    <property type="project" value="UniProtKB-KW"/>
</dbReference>
<keyword evidence="3" id="KW-0813">Transport</keyword>
<feature type="domain" description="Ion transport" evidence="14">
    <location>
        <begin position="83"/>
        <end position="222"/>
    </location>
</feature>
<evidence type="ECO:0000256" key="4">
    <source>
        <dbReference type="ARBA" id="ARBA00022475"/>
    </source>
</evidence>
<dbReference type="Gene3D" id="1.20.120.350">
    <property type="entry name" value="Voltage-gated potassium channels. Chain C"/>
    <property type="match status" value="1"/>
</dbReference>